<evidence type="ECO:0000313" key="1">
    <source>
        <dbReference type="EMBL" id="KKN03469.1"/>
    </source>
</evidence>
<name>A0A0F9MCF9_9ZZZZ</name>
<sequence length="78" mass="9099">MSERVFPQDIDALIEKTELRLSDIHNPITKPSQFNKKLDRIKEIAIKGIEEEFCHHCGDDPEGELKYILEEIKELASY</sequence>
<comment type="caution">
    <text evidence="1">The sequence shown here is derived from an EMBL/GenBank/DDBJ whole genome shotgun (WGS) entry which is preliminary data.</text>
</comment>
<reference evidence="1" key="1">
    <citation type="journal article" date="2015" name="Nature">
        <title>Complex archaea that bridge the gap between prokaryotes and eukaryotes.</title>
        <authorList>
            <person name="Spang A."/>
            <person name="Saw J.H."/>
            <person name="Jorgensen S.L."/>
            <person name="Zaremba-Niedzwiedzka K."/>
            <person name="Martijn J."/>
            <person name="Lind A.E."/>
            <person name="van Eijk R."/>
            <person name="Schleper C."/>
            <person name="Guy L."/>
            <person name="Ettema T.J."/>
        </authorList>
    </citation>
    <scope>NUCLEOTIDE SEQUENCE</scope>
</reference>
<gene>
    <name evidence="1" type="ORF">LCGC14_1107330</name>
</gene>
<dbReference type="EMBL" id="LAZR01005029">
    <property type="protein sequence ID" value="KKN03469.1"/>
    <property type="molecule type" value="Genomic_DNA"/>
</dbReference>
<protein>
    <submittedName>
        <fullName evidence="1">Uncharacterized protein</fullName>
    </submittedName>
</protein>
<organism evidence="1">
    <name type="scientific">marine sediment metagenome</name>
    <dbReference type="NCBI Taxonomy" id="412755"/>
    <lineage>
        <taxon>unclassified sequences</taxon>
        <taxon>metagenomes</taxon>
        <taxon>ecological metagenomes</taxon>
    </lineage>
</organism>
<dbReference type="AlphaFoldDB" id="A0A0F9MCF9"/>
<proteinExistence type="predicted"/>
<accession>A0A0F9MCF9</accession>